<reference evidence="2" key="1">
    <citation type="submission" date="2018-11" db="EMBL/GenBank/DDBJ databases">
        <authorList>
            <person name="Alioto T."/>
            <person name="Alioto T."/>
        </authorList>
    </citation>
    <scope>NUCLEOTIDE SEQUENCE</scope>
</reference>
<dbReference type="Proteomes" id="UP000596742">
    <property type="component" value="Unassembled WGS sequence"/>
</dbReference>
<accession>A0A8B6CPL5</accession>
<name>A0A8B6CPL5_MYTGA</name>
<evidence type="ECO:0000313" key="2">
    <source>
        <dbReference type="EMBL" id="VDI07577.1"/>
    </source>
</evidence>
<evidence type="ECO:0000256" key="1">
    <source>
        <dbReference type="SAM" id="MobiDB-lite"/>
    </source>
</evidence>
<keyword evidence="3" id="KW-1185">Reference proteome</keyword>
<feature type="compositionally biased region" description="Basic residues" evidence="1">
    <location>
        <begin position="230"/>
        <end position="244"/>
    </location>
</feature>
<dbReference type="AlphaFoldDB" id="A0A8B6CPL5"/>
<feature type="compositionally biased region" description="Low complexity" evidence="1">
    <location>
        <begin position="217"/>
        <end position="229"/>
    </location>
</feature>
<proteinExistence type="predicted"/>
<dbReference type="OrthoDB" id="6169198at2759"/>
<gene>
    <name evidence="2" type="ORF">MGAL_10B041169</name>
</gene>
<protein>
    <submittedName>
        <fullName evidence="2">Uncharacterized protein</fullName>
    </submittedName>
</protein>
<feature type="region of interest" description="Disordered" evidence="1">
    <location>
        <begin position="217"/>
        <end position="244"/>
    </location>
</feature>
<evidence type="ECO:0000313" key="3">
    <source>
        <dbReference type="Proteomes" id="UP000596742"/>
    </source>
</evidence>
<comment type="caution">
    <text evidence="2">The sequence shown here is derived from an EMBL/GenBank/DDBJ whole genome shotgun (WGS) entry which is preliminary data.</text>
</comment>
<sequence length="244" mass="27546">MFTSLGIRYVTNFMARNFSLRLSLSSPPKTDHHSSSIHVQYKAGKMHKQIVMCYMISLLQISTGMTEYPCYFPCPWHNQTFGDYNHNFSETWTFNADGRTSTILIETRLNFICHQITEKFLILRLEGTDSFRCFSINYNPDIPLEFVMGGWNSFRSVNQTTAFTDVCEFCKVPNFTFLWTVATPLPPSLGCNRPSSCSPPGEVCDSSETIPKACPITTTSPPTTTSIKTTKSHCGKKHNTRSSA</sequence>
<organism evidence="2 3">
    <name type="scientific">Mytilus galloprovincialis</name>
    <name type="common">Mediterranean mussel</name>
    <dbReference type="NCBI Taxonomy" id="29158"/>
    <lineage>
        <taxon>Eukaryota</taxon>
        <taxon>Metazoa</taxon>
        <taxon>Spiralia</taxon>
        <taxon>Lophotrochozoa</taxon>
        <taxon>Mollusca</taxon>
        <taxon>Bivalvia</taxon>
        <taxon>Autobranchia</taxon>
        <taxon>Pteriomorphia</taxon>
        <taxon>Mytilida</taxon>
        <taxon>Mytiloidea</taxon>
        <taxon>Mytilidae</taxon>
        <taxon>Mytilinae</taxon>
        <taxon>Mytilus</taxon>
    </lineage>
</organism>
<dbReference type="EMBL" id="UYJE01002071">
    <property type="protein sequence ID" value="VDI07577.1"/>
    <property type="molecule type" value="Genomic_DNA"/>
</dbReference>